<sequence length="73" mass="8420">MSLSPANGERPLNLCKRCMLIDRVSFFFFNNILINIMDDVLLVHMLDALTDLPHIINDFRLGHSITLSRNSFE</sequence>
<evidence type="ECO:0000313" key="1">
    <source>
        <dbReference type="EMBL" id="KYN39678.1"/>
    </source>
</evidence>
<protein>
    <submittedName>
        <fullName evidence="1">Uncharacterized protein</fullName>
    </submittedName>
</protein>
<dbReference type="AlphaFoldDB" id="A0A195FH20"/>
<name>A0A195FH20_9HYME</name>
<evidence type="ECO:0000313" key="2">
    <source>
        <dbReference type="Proteomes" id="UP000078541"/>
    </source>
</evidence>
<dbReference type="EMBL" id="KQ981606">
    <property type="protein sequence ID" value="KYN39678.1"/>
    <property type="molecule type" value="Genomic_DNA"/>
</dbReference>
<keyword evidence="2" id="KW-1185">Reference proteome</keyword>
<accession>A0A195FH20</accession>
<proteinExistence type="predicted"/>
<gene>
    <name evidence="1" type="ORF">ALC56_06173</name>
</gene>
<reference evidence="1 2" key="1">
    <citation type="submission" date="2016-03" db="EMBL/GenBank/DDBJ databases">
        <title>Trachymyrmex septentrionalis WGS genome.</title>
        <authorList>
            <person name="Nygaard S."/>
            <person name="Hu H."/>
            <person name="Boomsma J."/>
            <person name="Zhang G."/>
        </authorList>
    </citation>
    <scope>NUCLEOTIDE SEQUENCE [LARGE SCALE GENOMIC DNA]</scope>
    <source>
        <strain evidence="1">Tsep2-gDNA-1</strain>
        <tissue evidence="1">Whole body</tissue>
    </source>
</reference>
<dbReference type="Proteomes" id="UP000078541">
    <property type="component" value="Unassembled WGS sequence"/>
</dbReference>
<organism evidence="1 2">
    <name type="scientific">Trachymyrmex septentrionalis</name>
    <dbReference type="NCBI Taxonomy" id="34720"/>
    <lineage>
        <taxon>Eukaryota</taxon>
        <taxon>Metazoa</taxon>
        <taxon>Ecdysozoa</taxon>
        <taxon>Arthropoda</taxon>
        <taxon>Hexapoda</taxon>
        <taxon>Insecta</taxon>
        <taxon>Pterygota</taxon>
        <taxon>Neoptera</taxon>
        <taxon>Endopterygota</taxon>
        <taxon>Hymenoptera</taxon>
        <taxon>Apocrita</taxon>
        <taxon>Aculeata</taxon>
        <taxon>Formicoidea</taxon>
        <taxon>Formicidae</taxon>
        <taxon>Myrmicinae</taxon>
        <taxon>Trachymyrmex</taxon>
    </lineage>
</organism>